<accession>A0A0A1WMA4</accession>
<feature type="coiled-coil region" evidence="7">
    <location>
        <begin position="159"/>
        <end position="272"/>
    </location>
</feature>
<dbReference type="GO" id="GO:0031985">
    <property type="term" value="C:Golgi cisterna"/>
    <property type="evidence" value="ECO:0007669"/>
    <property type="project" value="TreeGrafter"/>
</dbReference>
<dbReference type="EMBL" id="GBXI01001111">
    <property type="protein sequence ID" value="JAD13181.1"/>
    <property type="molecule type" value="Transcribed_RNA"/>
</dbReference>
<keyword evidence="2 8" id="KW-0812">Transmembrane</keyword>
<dbReference type="AlphaFoldDB" id="A0A0A1WMA4"/>
<evidence type="ECO:0000256" key="5">
    <source>
        <dbReference type="ARBA" id="ARBA00023054"/>
    </source>
</evidence>
<evidence type="ECO:0000256" key="3">
    <source>
        <dbReference type="ARBA" id="ARBA00022989"/>
    </source>
</evidence>
<evidence type="ECO:0000256" key="6">
    <source>
        <dbReference type="ARBA" id="ARBA00023136"/>
    </source>
</evidence>
<evidence type="ECO:0000256" key="7">
    <source>
        <dbReference type="SAM" id="Coils"/>
    </source>
</evidence>
<dbReference type="InterPro" id="IPR019177">
    <property type="entry name" value="Golgin_subfamily_A_member_5"/>
</dbReference>
<dbReference type="EMBL" id="GBXI01014642">
    <property type="protein sequence ID" value="JAC99649.1"/>
    <property type="molecule type" value="Transcribed_RNA"/>
</dbReference>
<evidence type="ECO:0000256" key="8">
    <source>
        <dbReference type="SAM" id="Phobius"/>
    </source>
</evidence>
<feature type="transmembrane region" description="Helical" evidence="8">
    <location>
        <begin position="549"/>
        <end position="570"/>
    </location>
</feature>
<evidence type="ECO:0000256" key="1">
    <source>
        <dbReference type="ARBA" id="ARBA00004409"/>
    </source>
</evidence>
<keyword evidence="4" id="KW-0333">Golgi apparatus</keyword>
<dbReference type="GO" id="GO:0007030">
    <property type="term" value="P:Golgi organization"/>
    <property type="evidence" value="ECO:0007669"/>
    <property type="project" value="InterPro"/>
</dbReference>
<dbReference type="PANTHER" id="PTHR13815:SF7">
    <property type="entry name" value="GOLGIN SUBFAMILY A MEMBER 5"/>
    <property type="match status" value="1"/>
</dbReference>
<dbReference type="GO" id="GO:0000301">
    <property type="term" value="P:retrograde transport, vesicle recycling within Golgi"/>
    <property type="evidence" value="ECO:0007669"/>
    <property type="project" value="TreeGrafter"/>
</dbReference>
<gene>
    <name evidence="9" type="primary">Golgin84_1</name>
    <name evidence="10" type="synonym">Golgin84_0</name>
    <name evidence="9" type="ORF">g.14855</name>
    <name evidence="10" type="ORF">g.14856</name>
</gene>
<name>A0A0A1WMA4_ZEUCU</name>
<proteinExistence type="predicted"/>
<evidence type="ECO:0000256" key="2">
    <source>
        <dbReference type="ARBA" id="ARBA00022692"/>
    </source>
</evidence>
<keyword evidence="5 7" id="KW-0175">Coiled coil</keyword>
<evidence type="ECO:0000313" key="10">
    <source>
        <dbReference type="EMBL" id="JAD13181.1"/>
    </source>
</evidence>
<sequence length="575" mass="65508">MAWISGLADKAETILNKLDQNAATALQVAATTGSDGDSSESNALETMRRNLSNSKLSLKSSFSPIKGRTIGSANLSKSVEGDTNVLNPSFHTSLPESVEASEKVEWHINSAVSSRRSSINSRPDAVAIEVEETTPKHDILKKVATEGSFLTASHESQELMAFKIALNEITNERDDLRTRLAKLNRDNEKAAFLSKIQGLEALLQRLTEERDQAQYELGKAQNSNSAYTHTISELETNLAKLQQEYFEVAQKLQMQMKETEQLRKELQEYRHKAQYSLQMKDNLITELKANGVPAGTVTKNEDETEPHLLQMELDTLKHEHQQTLEESSTLRMQLEDLRRDWQMVNEQHTTYMANSRAAEETLRKELRTERERLLATESEQRVQAQELAKLRQQLSNQMAASATRLQEKETQLEQLRAELLRRKTTLQSIDGATVDSFDERIKALTQTLVDKQQTVERITTERNALRIQLEKMQDQLQQQYAYNSNLHSGKAVSRNSLLSNTTDDIKAQFPLLMRENPFDNRVARHVKRVYSSLDSAGIRLGAFLRRYPLMRIFVLMYVGLLHLWVMFVLMSSSPN</sequence>
<dbReference type="GO" id="GO:0000139">
    <property type="term" value="C:Golgi membrane"/>
    <property type="evidence" value="ECO:0007669"/>
    <property type="project" value="UniProtKB-SubCell"/>
</dbReference>
<feature type="coiled-coil region" evidence="7">
    <location>
        <begin position="320"/>
        <end position="475"/>
    </location>
</feature>
<evidence type="ECO:0000313" key="9">
    <source>
        <dbReference type="EMBL" id="JAC99649.1"/>
    </source>
</evidence>
<comment type="subcellular location">
    <subcellularLocation>
        <location evidence="1">Golgi apparatus membrane</location>
        <topology evidence="1">Single-pass type IV membrane protein</topology>
    </subcellularLocation>
</comment>
<keyword evidence="3 8" id="KW-1133">Transmembrane helix</keyword>
<reference evidence="9" key="1">
    <citation type="submission" date="2014-11" db="EMBL/GenBank/DDBJ databases">
        <authorList>
            <person name="Geib S."/>
        </authorList>
    </citation>
    <scope>NUCLEOTIDE SEQUENCE</scope>
</reference>
<dbReference type="Pfam" id="PF09787">
    <property type="entry name" value="Golgin_A5"/>
    <property type="match status" value="1"/>
</dbReference>
<dbReference type="PANTHER" id="PTHR13815">
    <property type="entry name" value="GOLGIN-84"/>
    <property type="match status" value="1"/>
</dbReference>
<organism evidence="9">
    <name type="scientific">Zeugodacus cucurbitae</name>
    <name type="common">Melon fruit fly</name>
    <name type="synonym">Bactrocera cucurbitae</name>
    <dbReference type="NCBI Taxonomy" id="28588"/>
    <lineage>
        <taxon>Eukaryota</taxon>
        <taxon>Metazoa</taxon>
        <taxon>Ecdysozoa</taxon>
        <taxon>Arthropoda</taxon>
        <taxon>Hexapoda</taxon>
        <taxon>Insecta</taxon>
        <taxon>Pterygota</taxon>
        <taxon>Neoptera</taxon>
        <taxon>Endopterygota</taxon>
        <taxon>Diptera</taxon>
        <taxon>Brachycera</taxon>
        <taxon>Muscomorpha</taxon>
        <taxon>Tephritoidea</taxon>
        <taxon>Tephritidae</taxon>
        <taxon>Zeugodacus</taxon>
        <taxon>Zeugodacus</taxon>
    </lineage>
</organism>
<evidence type="ECO:0000256" key="4">
    <source>
        <dbReference type="ARBA" id="ARBA00023034"/>
    </source>
</evidence>
<protein>
    <submittedName>
        <fullName evidence="9">Golgin-84</fullName>
    </submittedName>
</protein>
<keyword evidence="6 8" id="KW-0472">Membrane</keyword>
<reference evidence="9" key="2">
    <citation type="journal article" date="2015" name="Gigascience">
        <title>Reconstructing a comprehensive transcriptome assembly of a white-pupal translocated strain of the pest fruit fly Bactrocera cucurbitae.</title>
        <authorList>
            <person name="Sim S.B."/>
            <person name="Calla B."/>
            <person name="Hall B."/>
            <person name="DeRego T."/>
            <person name="Geib S.M."/>
        </authorList>
    </citation>
    <scope>NUCLEOTIDE SEQUENCE</scope>
</reference>